<proteinExistence type="predicted"/>
<dbReference type="Proteomes" id="UP001431221">
    <property type="component" value="Unassembled WGS sequence"/>
</dbReference>
<dbReference type="RefSeq" id="WP_248150671.1">
    <property type="nucleotide sequence ID" value="NZ_JALNMJ010000002.1"/>
</dbReference>
<dbReference type="EMBL" id="JALNMJ010000002">
    <property type="protein sequence ID" value="MCK7611178.1"/>
    <property type="molecule type" value="Genomic_DNA"/>
</dbReference>
<protein>
    <submittedName>
        <fullName evidence="2">Uncharacterized protein</fullName>
    </submittedName>
</protein>
<name>A0ABT0GP33_9HYPH</name>
<feature type="signal peptide" evidence="1">
    <location>
        <begin position="1"/>
        <end position="33"/>
    </location>
</feature>
<evidence type="ECO:0000313" key="2">
    <source>
        <dbReference type="EMBL" id="MCK7611178.1"/>
    </source>
</evidence>
<comment type="caution">
    <text evidence="2">The sequence shown here is derived from an EMBL/GenBank/DDBJ whole genome shotgun (WGS) entry which is preliminary data.</text>
</comment>
<keyword evidence="1" id="KW-0732">Signal</keyword>
<organism evidence="2 3">
    <name type="scientific">Roseibium sediminicola</name>
    <dbReference type="NCBI Taxonomy" id="2933272"/>
    <lineage>
        <taxon>Bacteria</taxon>
        <taxon>Pseudomonadati</taxon>
        <taxon>Pseudomonadota</taxon>
        <taxon>Alphaproteobacteria</taxon>
        <taxon>Hyphomicrobiales</taxon>
        <taxon>Stappiaceae</taxon>
        <taxon>Roseibium</taxon>
    </lineage>
</organism>
<keyword evidence="3" id="KW-1185">Reference proteome</keyword>
<feature type="chain" id="PRO_5046466871" evidence="1">
    <location>
        <begin position="34"/>
        <end position="133"/>
    </location>
</feature>
<reference evidence="2" key="1">
    <citation type="submission" date="2022-04" db="EMBL/GenBank/DDBJ databases">
        <title>Roseibium sp. CAU 1639 isolated from mud.</title>
        <authorList>
            <person name="Kim W."/>
        </authorList>
    </citation>
    <scope>NUCLEOTIDE SEQUENCE</scope>
    <source>
        <strain evidence="2">CAU 1639</strain>
    </source>
</reference>
<accession>A0ABT0GP33</accession>
<evidence type="ECO:0000256" key="1">
    <source>
        <dbReference type="SAM" id="SignalP"/>
    </source>
</evidence>
<gene>
    <name evidence="2" type="ORF">M0H32_03300</name>
</gene>
<evidence type="ECO:0000313" key="3">
    <source>
        <dbReference type="Proteomes" id="UP001431221"/>
    </source>
</evidence>
<sequence>MLTTPTKRPSPLLAAGLLAAGIGAAAPSPAAQAAEIGGTLFYEEGDKIPEGRIEIMLETGAGNSANSTGTRLESSGSSKAIAFSVPAPDQAAAPQILWIVARLERADGWLLARGSAKVEPGAPVDITLFRVMY</sequence>